<reference evidence="4 5" key="1">
    <citation type="submission" date="2020-07" db="EMBL/GenBank/DDBJ databases">
        <title>Sequencing the genomes of 1000 actinobacteria strains.</title>
        <authorList>
            <person name="Klenk H.-P."/>
        </authorList>
    </citation>
    <scope>NUCLEOTIDE SEQUENCE [LARGE SCALE GENOMIC DNA]</scope>
    <source>
        <strain evidence="4 5">DSM 44121</strain>
    </source>
</reference>
<dbReference type="CDD" id="cd03416">
    <property type="entry name" value="CbiX_SirB_N"/>
    <property type="match status" value="1"/>
</dbReference>
<dbReference type="GO" id="GO:0046872">
    <property type="term" value="F:metal ion binding"/>
    <property type="evidence" value="ECO:0007669"/>
    <property type="project" value="UniProtKB-KW"/>
</dbReference>
<dbReference type="Pfam" id="PF01903">
    <property type="entry name" value="CbiX"/>
    <property type="match status" value="2"/>
</dbReference>
<keyword evidence="1" id="KW-0479">Metal-binding</keyword>
<organism evidence="4 5">
    <name type="scientific">Promicromonospora sukumoe</name>
    <dbReference type="NCBI Taxonomy" id="88382"/>
    <lineage>
        <taxon>Bacteria</taxon>
        <taxon>Bacillati</taxon>
        <taxon>Actinomycetota</taxon>
        <taxon>Actinomycetes</taxon>
        <taxon>Micrococcales</taxon>
        <taxon>Promicromonosporaceae</taxon>
        <taxon>Promicromonospora</taxon>
    </lineage>
</organism>
<proteinExistence type="predicted"/>
<evidence type="ECO:0000313" key="5">
    <source>
        <dbReference type="Proteomes" id="UP000540568"/>
    </source>
</evidence>
<dbReference type="AlphaFoldDB" id="A0A7W3PGF2"/>
<feature type="compositionally biased region" description="Low complexity" evidence="3">
    <location>
        <begin position="78"/>
        <end position="89"/>
    </location>
</feature>
<feature type="region of interest" description="Disordered" evidence="3">
    <location>
        <begin position="68"/>
        <end position="89"/>
    </location>
</feature>
<name>A0A7W3PGF2_9MICO</name>
<dbReference type="PANTHER" id="PTHR33542">
    <property type="entry name" value="SIROHYDROCHLORIN FERROCHELATASE, CHLOROPLASTIC"/>
    <property type="match status" value="1"/>
</dbReference>
<protein>
    <submittedName>
        <fullName evidence="4">Sirohydrochlorin ferrochelatase</fullName>
    </submittedName>
</protein>
<keyword evidence="2" id="KW-0456">Lyase</keyword>
<keyword evidence="5" id="KW-1185">Reference proteome</keyword>
<dbReference type="PANTHER" id="PTHR33542:SF5">
    <property type="entry name" value="FERROCHELATASE CHE1"/>
    <property type="match status" value="1"/>
</dbReference>
<dbReference type="EMBL" id="JACGWV010000003">
    <property type="protein sequence ID" value="MBA8810928.1"/>
    <property type="molecule type" value="Genomic_DNA"/>
</dbReference>
<sequence length="277" mass="27144">MSATLIGTSHGTDDPAGQAAVRALLDGVRVARPGLDVREAFVDVQQPEVGDVLAQAVRGAAAASVAGGTGAADGVREGSATDGTAGSGTSAAGAAAVVVPVLLSTGYHVRHDIAQAVAAVNAGSDGAAVAAEPLGPHPLLVDILADRYAAAEAAHGPFRSDDAVVLAAAGSSVAAAATAVEEVTSALAQRLGRPITPSYGAGAEPRVPDAVAAARAATTGRVIVVSYLLAPGYFLDRVLEAGADLVTDPVAGPAGAEKADPRLVQVVLDRYDAAVNA</sequence>
<comment type="caution">
    <text evidence="4">The sequence shown here is derived from an EMBL/GenBank/DDBJ whole genome shotgun (WGS) entry which is preliminary data.</text>
</comment>
<dbReference type="GO" id="GO:0016829">
    <property type="term" value="F:lyase activity"/>
    <property type="evidence" value="ECO:0007669"/>
    <property type="project" value="UniProtKB-KW"/>
</dbReference>
<evidence type="ECO:0000256" key="3">
    <source>
        <dbReference type="SAM" id="MobiDB-lite"/>
    </source>
</evidence>
<dbReference type="SUPFAM" id="SSF53800">
    <property type="entry name" value="Chelatase"/>
    <property type="match status" value="2"/>
</dbReference>
<dbReference type="Gene3D" id="3.40.50.1400">
    <property type="match status" value="2"/>
</dbReference>
<evidence type="ECO:0000313" key="4">
    <source>
        <dbReference type="EMBL" id="MBA8810928.1"/>
    </source>
</evidence>
<evidence type="ECO:0000256" key="1">
    <source>
        <dbReference type="ARBA" id="ARBA00022723"/>
    </source>
</evidence>
<accession>A0A7W3PGF2</accession>
<dbReference type="Proteomes" id="UP000540568">
    <property type="component" value="Unassembled WGS sequence"/>
</dbReference>
<dbReference type="InterPro" id="IPR002762">
    <property type="entry name" value="CbiX-like"/>
</dbReference>
<dbReference type="InterPro" id="IPR050963">
    <property type="entry name" value="Sirohydro_Cobaltochel/CbiX"/>
</dbReference>
<dbReference type="RefSeq" id="WP_182620140.1">
    <property type="nucleotide sequence ID" value="NZ_BAAATF010000009.1"/>
</dbReference>
<evidence type="ECO:0000256" key="2">
    <source>
        <dbReference type="ARBA" id="ARBA00023239"/>
    </source>
</evidence>
<gene>
    <name evidence="4" type="ORF">FHX71_004935</name>
</gene>